<dbReference type="Pfam" id="PF01593">
    <property type="entry name" value="Amino_oxidase"/>
    <property type="match status" value="1"/>
</dbReference>
<dbReference type="GO" id="GO:0097621">
    <property type="term" value="F:monoamine oxidase activity"/>
    <property type="evidence" value="ECO:0007669"/>
    <property type="project" value="UniProtKB-EC"/>
</dbReference>
<dbReference type="AlphaFoldDB" id="A0AAV8ZYG8"/>
<feature type="domain" description="Amine oxidase" evidence="6">
    <location>
        <begin position="1"/>
        <end position="103"/>
    </location>
</feature>
<dbReference type="Gene3D" id="3.50.50.60">
    <property type="entry name" value="FAD/NAD(P)-binding domain"/>
    <property type="match status" value="1"/>
</dbReference>
<evidence type="ECO:0000256" key="1">
    <source>
        <dbReference type="ARBA" id="ARBA00004362"/>
    </source>
</evidence>
<dbReference type="GO" id="GO:0005741">
    <property type="term" value="C:mitochondrial outer membrane"/>
    <property type="evidence" value="ECO:0007669"/>
    <property type="project" value="UniProtKB-SubCell"/>
</dbReference>
<keyword evidence="5" id="KW-0812">Transmembrane</keyword>
<protein>
    <recommendedName>
        <fullName evidence="3">monoamine oxidase</fullName>
        <ecNumber evidence="3">1.4.3.4</ecNumber>
    </recommendedName>
</protein>
<evidence type="ECO:0000313" key="8">
    <source>
        <dbReference type="Proteomes" id="UP001162156"/>
    </source>
</evidence>
<dbReference type="PANTHER" id="PTHR43563">
    <property type="entry name" value="AMINE OXIDASE"/>
    <property type="match status" value="1"/>
</dbReference>
<dbReference type="EMBL" id="JANEYF010000033">
    <property type="protein sequence ID" value="KAJ8972638.1"/>
    <property type="molecule type" value="Genomic_DNA"/>
</dbReference>
<dbReference type="InterPro" id="IPR002937">
    <property type="entry name" value="Amino_oxidase"/>
</dbReference>
<name>A0AAV8ZYG8_9CUCU</name>
<dbReference type="SUPFAM" id="SSF51905">
    <property type="entry name" value="FAD/NAD(P)-binding domain"/>
    <property type="match status" value="1"/>
</dbReference>
<organism evidence="7 8">
    <name type="scientific">Rhamnusium bicolor</name>
    <dbReference type="NCBI Taxonomy" id="1586634"/>
    <lineage>
        <taxon>Eukaryota</taxon>
        <taxon>Metazoa</taxon>
        <taxon>Ecdysozoa</taxon>
        <taxon>Arthropoda</taxon>
        <taxon>Hexapoda</taxon>
        <taxon>Insecta</taxon>
        <taxon>Pterygota</taxon>
        <taxon>Neoptera</taxon>
        <taxon>Endopterygota</taxon>
        <taxon>Coleoptera</taxon>
        <taxon>Polyphaga</taxon>
        <taxon>Cucujiformia</taxon>
        <taxon>Chrysomeloidea</taxon>
        <taxon>Cerambycidae</taxon>
        <taxon>Lepturinae</taxon>
        <taxon>Rhagiini</taxon>
        <taxon>Rhamnusium</taxon>
    </lineage>
</organism>
<dbReference type="Proteomes" id="UP001162156">
    <property type="component" value="Unassembled WGS sequence"/>
</dbReference>
<proteinExistence type="inferred from homology"/>
<gene>
    <name evidence="7" type="ORF">NQ314_000094</name>
</gene>
<accession>A0AAV8ZYG8</accession>
<evidence type="ECO:0000256" key="2">
    <source>
        <dbReference type="ARBA" id="ARBA00005995"/>
    </source>
</evidence>
<feature type="transmembrane region" description="Helical" evidence="5">
    <location>
        <begin position="140"/>
        <end position="162"/>
    </location>
</feature>
<comment type="similarity">
    <text evidence="2">Belongs to the flavin monoamine oxidase family.</text>
</comment>
<dbReference type="InterPro" id="IPR050703">
    <property type="entry name" value="Flavin_MAO"/>
</dbReference>
<keyword evidence="5" id="KW-0472">Membrane</keyword>
<evidence type="ECO:0000256" key="4">
    <source>
        <dbReference type="ARBA" id="ARBA00048448"/>
    </source>
</evidence>
<reference evidence="7" key="1">
    <citation type="journal article" date="2023" name="Insect Mol. Biol.">
        <title>Genome sequencing provides insights into the evolution of gene families encoding plant cell wall-degrading enzymes in longhorned beetles.</title>
        <authorList>
            <person name="Shin N.R."/>
            <person name="Okamura Y."/>
            <person name="Kirsch R."/>
            <person name="Pauchet Y."/>
        </authorList>
    </citation>
    <scope>NUCLEOTIDE SEQUENCE</scope>
    <source>
        <strain evidence="7">RBIC_L_NR</strain>
    </source>
</reference>
<evidence type="ECO:0000256" key="5">
    <source>
        <dbReference type="SAM" id="Phobius"/>
    </source>
</evidence>
<comment type="subcellular location">
    <subcellularLocation>
        <location evidence="1">Mitochondrion outer membrane</location>
        <topology evidence="1">Single-pass type IV membrane protein</topology>
        <orientation evidence="1">Cytoplasmic side</orientation>
    </subcellularLocation>
</comment>
<feature type="non-terminal residue" evidence="7">
    <location>
        <position position="1"/>
    </location>
</feature>
<evidence type="ECO:0000256" key="3">
    <source>
        <dbReference type="ARBA" id="ARBA00012804"/>
    </source>
</evidence>
<evidence type="ECO:0000313" key="7">
    <source>
        <dbReference type="EMBL" id="KAJ8972638.1"/>
    </source>
</evidence>
<dbReference type="Gene3D" id="3.90.660.10">
    <property type="match status" value="1"/>
</dbReference>
<sequence>GGAQNICEKIADTIGREHILTKELVTDITSNSNYVEVTTKNCSYCCYNVIIAVAPKDILKIKFEPTLPRDKIEAIENTSTNIVTNFVVTYPSCPVYKEDVLWQLAEYFGDGALNPTDYYEKSCPTRRSRRKPIKGYEDPFYITAINMKNYIPVGLLIFLILWRLKNGFLNKI</sequence>
<keyword evidence="5" id="KW-1133">Transmembrane helix</keyword>
<dbReference type="PANTHER" id="PTHR43563:SF14">
    <property type="entry name" value="AMINE OXIDASE"/>
    <property type="match status" value="1"/>
</dbReference>
<dbReference type="EC" id="1.4.3.4" evidence="3"/>
<comment type="catalytic activity">
    <reaction evidence="4">
        <text>a secondary aliphatic amine + O2 + H2O = a primary amine + an aldehyde + H2O2</text>
        <dbReference type="Rhea" id="RHEA:26414"/>
        <dbReference type="ChEBI" id="CHEBI:15377"/>
        <dbReference type="ChEBI" id="CHEBI:15379"/>
        <dbReference type="ChEBI" id="CHEBI:16240"/>
        <dbReference type="ChEBI" id="CHEBI:17478"/>
        <dbReference type="ChEBI" id="CHEBI:58855"/>
        <dbReference type="ChEBI" id="CHEBI:65296"/>
        <dbReference type="EC" id="1.4.3.4"/>
    </reaction>
</comment>
<feature type="non-terminal residue" evidence="7">
    <location>
        <position position="172"/>
    </location>
</feature>
<keyword evidence="8" id="KW-1185">Reference proteome</keyword>
<comment type="caution">
    <text evidence="7">The sequence shown here is derived from an EMBL/GenBank/DDBJ whole genome shotgun (WGS) entry which is preliminary data.</text>
</comment>
<evidence type="ECO:0000259" key="6">
    <source>
        <dbReference type="Pfam" id="PF01593"/>
    </source>
</evidence>
<dbReference type="InterPro" id="IPR036188">
    <property type="entry name" value="FAD/NAD-bd_sf"/>
</dbReference>